<proteinExistence type="predicted"/>
<feature type="transmembrane region" description="Helical" evidence="1">
    <location>
        <begin position="62"/>
        <end position="80"/>
    </location>
</feature>
<sequence>MMMNDIEHFFMCLLAICISSLEKCLFTASHFLTVLFIFWVLSLRSSLWILDSSPFSDMSLSYIYSHPIDCLLVLLIVSFVVQKLFILMKSQLFICAFVFLASRDMSSKMLLWPR</sequence>
<reference evidence="2" key="3">
    <citation type="submission" date="2025-09" db="UniProtKB">
        <authorList>
            <consortium name="Ensembl"/>
        </authorList>
    </citation>
    <scope>IDENTIFICATION</scope>
    <source>
        <strain evidence="2">breed Abyssinian</strain>
    </source>
</reference>
<name>A0ABI7XIK2_FELCA</name>
<keyword evidence="1" id="KW-0812">Transmembrane</keyword>
<reference evidence="2 3" key="1">
    <citation type="submission" date="2021-02" db="EMBL/GenBank/DDBJ databases">
        <title>Safari Cat Assemblies.</title>
        <authorList>
            <person name="Bredemeyer K.R."/>
            <person name="Murphy W.J."/>
        </authorList>
    </citation>
    <scope>NUCLEOTIDE SEQUENCE [LARGE SCALE GENOMIC DNA]</scope>
</reference>
<protein>
    <submittedName>
        <fullName evidence="2">Uncharacterized protein</fullName>
    </submittedName>
</protein>
<evidence type="ECO:0000313" key="2">
    <source>
        <dbReference type="Ensembl" id="ENSFCTP00005022400.1"/>
    </source>
</evidence>
<organism evidence="2 3">
    <name type="scientific">Felis catus</name>
    <name type="common">Cat</name>
    <name type="synonym">Felis silvestris catus</name>
    <dbReference type="NCBI Taxonomy" id="9685"/>
    <lineage>
        <taxon>Eukaryota</taxon>
        <taxon>Metazoa</taxon>
        <taxon>Chordata</taxon>
        <taxon>Craniata</taxon>
        <taxon>Vertebrata</taxon>
        <taxon>Euteleostomi</taxon>
        <taxon>Mammalia</taxon>
        <taxon>Eutheria</taxon>
        <taxon>Laurasiatheria</taxon>
        <taxon>Carnivora</taxon>
        <taxon>Feliformia</taxon>
        <taxon>Felidae</taxon>
        <taxon>Felinae</taxon>
        <taxon>Felis</taxon>
    </lineage>
</organism>
<accession>A0ABI7XIK2</accession>
<dbReference type="GeneTree" id="ENSGT01140000286485"/>
<reference evidence="2" key="2">
    <citation type="submission" date="2025-08" db="UniProtKB">
        <authorList>
            <consortium name="Ensembl"/>
        </authorList>
    </citation>
    <scope>IDENTIFICATION</scope>
    <source>
        <strain evidence="2">breed Abyssinian</strain>
    </source>
</reference>
<feature type="transmembrane region" description="Helical" evidence="1">
    <location>
        <begin position="31"/>
        <end position="50"/>
    </location>
</feature>
<dbReference type="Ensembl" id="ENSFCTT00005033267.1">
    <property type="protein sequence ID" value="ENSFCTP00005022400.1"/>
    <property type="gene ID" value="ENSFCTG00005011781.1"/>
</dbReference>
<keyword evidence="1" id="KW-1133">Transmembrane helix</keyword>
<evidence type="ECO:0000256" key="1">
    <source>
        <dbReference type="SAM" id="Phobius"/>
    </source>
</evidence>
<keyword evidence="3" id="KW-1185">Reference proteome</keyword>
<keyword evidence="1" id="KW-0472">Membrane</keyword>
<dbReference type="Proteomes" id="UP000823872">
    <property type="component" value="Chromosome A3"/>
</dbReference>
<evidence type="ECO:0000313" key="3">
    <source>
        <dbReference type="Proteomes" id="UP000823872"/>
    </source>
</evidence>